<dbReference type="Proteomes" id="UP001627154">
    <property type="component" value="Unassembled WGS sequence"/>
</dbReference>
<dbReference type="EMBL" id="JBJJXI010000123">
    <property type="protein sequence ID" value="KAL3389229.1"/>
    <property type="molecule type" value="Genomic_DNA"/>
</dbReference>
<name>A0ABD2W907_9HYME</name>
<proteinExistence type="predicted"/>
<evidence type="ECO:0000256" key="1">
    <source>
        <dbReference type="SAM" id="MobiDB-lite"/>
    </source>
</evidence>
<accession>A0ABD2W907</accession>
<reference evidence="2 3" key="1">
    <citation type="journal article" date="2024" name="bioRxiv">
        <title>A reference genome for Trichogramma kaykai: A tiny desert-dwelling parasitoid wasp with competing sex-ratio distorters.</title>
        <authorList>
            <person name="Culotta J."/>
            <person name="Lindsey A.R."/>
        </authorList>
    </citation>
    <scope>NUCLEOTIDE SEQUENCE [LARGE SCALE GENOMIC DNA]</scope>
    <source>
        <strain evidence="2 3">KSX58</strain>
    </source>
</reference>
<evidence type="ECO:0000313" key="2">
    <source>
        <dbReference type="EMBL" id="KAL3389229.1"/>
    </source>
</evidence>
<organism evidence="2 3">
    <name type="scientific">Trichogramma kaykai</name>
    <dbReference type="NCBI Taxonomy" id="54128"/>
    <lineage>
        <taxon>Eukaryota</taxon>
        <taxon>Metazoa</taxon>
        <taxon>Ecdysozoa</taxon>
        <taxon>Arthropoda</taxon>
        <taxon>Hexapoda</taxon>
        <taxon>Insecta</taxon>
        <taxon>Pterygota</taxon>
        <taxon>Neoptera</taxon>
        <taxon>Endopterygota</taxon>
        <taxon>Hymenoptera</taxon>
        <taxon>Apocrita</taxon>
        <taxon>Proctotrupomorpha</taxon>
        <taxon>Chalcidoidea</taxon>
        <taxon>Trichogrammatidae</taxon>
        <taxon>Trichogramma</taxon>
    </lineage>
</organism>
<dbReference type="AlphaFoldDB" id="A0ABD2W907"/>
<sequence length="66" mass="7563">MTAKKKSRANEVYRSNNKNNEVEGNKNYQSSQLDNVHMHRMKLEPLFLAGVSQTKNCICCVVFVLC</sequence>
<protein>
    <submittedName>
        <fullName evidence="2">Uncharacterized protein</fullName>
    </submittedName>
</protein>
<keyword evidence="3" id="KW-1185">Reference proteome</keyword>
<comment type="caution">
    <text evidence="2">The sequence shown here is derived from an EMBL/GenBank/DDBJ whole genome shotgun (WGS) entry which is preliminary data.</text>
</comment>
<evidence type="ECO:0000313" key="3">
    <source>
        <dbReference type="Proteomes" id="UP001627154"/>
    </source>
</evidence>
<gene>
    <name evidence="2" type="ORF">TKK_015483</name>
</gene>
<feature type="region of interest" description="Disordered" evidence="1">
    <location>
        <begin position="1"/>
        <end position="27"/>
    </location>
</feature>